<evidence type="ECO:0000256" key="1">
    <source>
        <dbReference type="ARBA" id="ARBA00004651"/>
    </source>
</evidence>
<evidence type="ECO:0000256" key="3">
    <source>
        <dbReference type="ARBA" id="ARBA00022692"/>
    </source>
</evidence>
<dbReference type="Pfam" id="PF17200">
    <property type="entry name" value="sCache_2"/>
    <property type="match status" value="1"/>
</dbReference>
<gene>
    <name evidence="8" type="ORF">PPROV_001051500</name>
</gene>
<evidence type="ECO:0000259" key="7">
    <source>
        <dbReference type="Pfam" id="PF17200"/>
    </source>
</evidence>
<dbReference type="EMBL" id="BNJQ01000036">
    <property type="protein sequence ID" value="GHP11787.1"/>
    <property type="molecule type" value="Genomic_DNA"/>
</dbReference>
<dbReference type="InterPro" id="IPR033480">
    <property type="entry name" value="sCache_2"/>
</dbReference>
<keyword evidence="9" id="KW-1185">Reference proteome</keyword>
<keyword evidence="4" id="KW-1133">Transmembrane helix</keyword>
<evidence type="ECO:0000256" key="5">
    <source>
        <dbReference type="ARBA" id="ARBA00023136"/>
    </source>
</evidence>
<reference evidence="8" key="1">
    <citation type="submission" date="2020-10" db="EMBL/GenBank/DDBJ databases">
        <title>Unveiling of a novel bifunctional photoreceptor, Dualchrome1, isolated from a cosmopolitan green alga.</title>
        <authorList>
            <person name="Suzuki S."/>
            <person name="Kawachi M."/>
        </authorList>
    </citation>
    <scope>NUCLEOTIDE SEQUENCE</scope>
    <source>
        <strain evidence="8">NIES 2893</strain>
    </source>
</reference>
<feature type="chain" id="PRO_5032640545" description="Single Cache domain-containing protein" evidence="6">
    <location>
        <begin position="30"/>
        <end position="190"/>
    </location>
</feature>
<dbReference type="Proteomes" id="UP000660262">
    <property type="component" value="Unassembled WGS sequence"/>
</dbReference>
<dbReference type="GO" id="GO:0005886">
    <property type="term" value="C:plasma membrane"/>
    <property type="evidence" value="ECO:0007669"/>
    <property type="project" value="UniProtKB-SubCell"/>
</dbReference>
<evidence type="ECO:0000256" key="6">
    <source>
        <dbReference type="SAM" id="SignalP"/>
    </source>
</evidence>
<keyword evidence="5" id="KW-0472">Membrane</keyword>
<protein>
    <recommendedName>
        <fullName evidence="7">Single Cache domain-containing protein</fullName>
    </recommendedName>
</protein>
<evidence type="ECO:0000256" key="2">
    <source>
        <dbReference type="ARBA" id="ARBA00022475"/>
    </source>
</evidence>
<evidence type="ECO:0000313" key="8">
    <source>
        <dbReference type="EMBL" id="GHP11787.1"/>
    </source>
</evidence>
<feature type="signal peptide" evidence="6">
    <location>
        <begin position="1"/>
        <end position="29"/>
    </location>
</feature>
<dbReference type="Gene3D" id="3.30.450.20">
    <property type="entry name" value="PAS domain"/>
    <property type="match status" value="1"/>
</dbReference>
<keyword evidence="2" id="KW-1003">Cell membrane</keyword>
<feature type="domain" description="Single Cache" evidence="7">
    <location>
        <begin position="66"/>
        <end position="172"/>
    </location>
</feature>
<evidence type="ECO:0000256" key="4">
    <source>
        <dbReference type="ARBA" id="ARBA00022989"/>
    </source>
</evidence>
<dbReference type="AlphaFoldDB" id="A0A830I3R8"/>
<accession>A0A830I3R8</accession>
<comment type="subcellular location">
    <subcellularLocation>
        <location evidence="1">Cell membrane</location>
        <topology evidence="1">Multi-pass membrane protein</topology>
    </subcellularLocation>
</comment>
<keyword evidence="3" id="KW-0812">Transmembrane</keyword>
<comment type="caution">
    <text evidence="8">The sequence shown here is derived from an EMBL/GenBank/DDBJ whole genome shotgun (WGS) entry which is preliminary data.</text>
</comment>
<keyword evidence="6" id="KW-0732">Signal</keyword>
<sequence>MLTMMKLSGSVLVMMVVVMLQQALDVVDATSHQMQKRAIAELLVDSTLKAIETDGLDVVLGQINNLNNTRFRDTEDVNGYVVAFANNGTCLAHGQRPGDFVGRTTEDVILAKIPELKDKLDGWKINTLMVEKAQAGGGWVTYNWITPTGVVYEKNSLVKQPKDYKDMYVLSGYDVTTPEDVAPAPDPKEE</sequence>
<evidence type="ECO:0000313" key="9">
    <source>
        <dbReference type="Proteomes" id="UP000660262"/>
    </source>
</evidence>
<name>A0A830I3R8_9CHLO</name>
<organism evidence="8 9">
    <name type="scientific">Pycnococcus provasolii</name>
    <dbReference type="NCBI Taxonomy" id="41880"/>
    <lineage>
        <taxon>Eukaryota</taxon>
        <taxon>Viridiplantae</taxon>
        <taxon>Chlorophyta</taxon>
        <taxon>Pseudoscourfieldiophyceae</taxon>
        <taxon>Pseudoscourfieldiales</taxon>
        <taxon>Pycnococcaceae</taxon>
        <taxon>Pycnococcus</taxon>
    </lineage>
</organism>
<proteinExistence type="predicted"/>